<reference evidence="3 4" key="1">
    <citation type="submission" date="2021-08" db="EMBL/GenBank/DDBJ databases">
        <title>Draft Genome Sequence of Phanerochaete sordida strain YK-624.</title>
        <authorList>
            <person name="Mori T."/>
            <person name="Dohra H."/>
            <person name="Suzuki T."/>
            <person name="Kawagishi H."/>
            <person name="Hirai H."/>
        </authorList>
    </citation>
    <scope>NUCLEOTIDE SEQUENCE [LARGE SCALE GENOMIC DNA]</scope>
    <source>
        <strain evidence="3 4">YK-624</strain>
    </source>
</reference>
<evidence type="ECO:0000256" key="2">
    <source>
        <dbReference type="SAM" id="MobiDB-lite"/>
    </source>
</evidence>
<dbReference type="AlphaFoldDB" id="A0A9P3GVU6"/>
<evidence type="ECO:0000313" key="4">
    <source>
        <dbReference type="Proteomes" id="UP000703269"/>
    </source>
</evidence>
<keyword evidence="4" id="KW-1185">Reference proteome</keyword>
<organism evidence="3 4">
    <name type="scientific">Phanerochaete sordida</name>
    <dbReference type="NCBI Taxonomy" id="48140"/>
    <lineage>
        <taxon>Eukaryota</taxon>
        <taxon>Fungi</taxon>
        <taxon>Dikarya</taxon>
        <taxon>Basidiomycota</taxon>
        <taxon>Agaricomycotina</taxon>
        <taxon>Agaricomycetes</taxon>
        <taxon>Polyporales</taxon>
        <taxon>Phanerochaetaceae</taxon>
        <taxon>Phanerochaete</taxon>
    </lineage>
</organism>
<gene>
    <name evidence="3" type="ORF">PsYK624_163900</name>
</gene>
<dbReference type="Proteomes" id="UP000703269">
    <property type="component" value="Unassembled WGS sequence"/>
</dbReference>
<feature type="coiled-coil region" evidence="1">
    <location>
        <begin position="69"/>
        <end position="150"/>
    </location>
</feature>
<protein>
    <submittedName>
        <fullName evidence="3">Uncharacterized protein</fullName>
    </submittedName>
</protein>
<proteinExistence type="predicted"/>
<feature type="coiled-coil region" evidence="1">
    <location>
        <begin position="274"/>
        <end position="340"/>
    </location>
</feature>
<evidence type="ECO:0000256" key="1">
    <source>
        <dbReference type="SAM" id="Coils"/>
    </source>
</evidence>
<evidence type="ECO:0000313" key="3">
    <source>
        <dbReference type="EMBL" id="GJF00111.1"/>
    </source>
</evidence>
<comment type="caution">
    <text evidence="3">The sequence shown here is derived from an EMBL/GenBank/DDBJ whole genome shotgun (WGS) entry which is preliminary data.</text>
</comment>
<name>A0A9P3GVU6_9APHY</name>
<keyword evidence="1" id="KW-0175">Coiled coil</keyword>
<sequence>MPKPQSAQTDYLAAMRRDLTWFEHALPEAGRLACRLGVEQRSEELWRRDALEELRARIPAQATVVHELLDSIAERAREDRKTMRALEGELGAAFRAIESKVEAVESSLAKHLHQLEEAKQHKTSRTKALLKELQDKLSAKTKEADEERRKKCDEYAKCLDAHSRRLQAEEDTKHFEAACVVLYCELCHALGTVDDLKRHQNAKAQPAPKPHPAVKTEASQKAKGAAPKKKAKIEDQYYDARKDDGGRFFQLFRHIAAQARARAEAQALHERQMEELVRKDLANAQRRAEDAERRAQMAEEKLLRQQEKALRAESKIEALKEEVGEEMKKTEESENALNRALGDVNRLRRVLEVTKKNQASEIATYRLQHASRTYDTLWSILDNPALSFATIPWPTVEAPQTPEEITPESIRDFLLSEARRDGRSKLEVAKKERTRWHPDKWVTKLERTQESEKVNVKRGIDLVASYLNDLVNEVCPLNQD</sequence>
<feature type="region of interest" description="Disordered" evidence="2">
    <location>
        <begin position="200"/>
        <end position="231"/>
    </location>
</feature>
<dbReference type="OrthoDB" id="412109at2759"/>
<accession>A0A9P3GVU6</accession>
<dbReference type="EMBL" id="BPQB01000134">
    <property type="protein sequence ID" value="GJF00111.1"/>
    <property type="molecule type" value="Genomic_DNA"/>
</dbReference>